<dbReference type="PRINTS" id="PR00703">
    <property type="entry name" value="ADVENDOPTASE"/>
</dbReference>
<dbReference type="InterPro" id="IPR038765">
    <property type="entry name" value="Papain-like_cys_pep_sf"/>
</dbReference>
<evidence type="ECO:0000256" key="6">
    <source>
        <dbReference type="ARBA" id="ARBA00022844"/>
    </source>
</evidence>
<dbReference type="EMBL" id="KJ675568">
    <property type="protein sequence ID" value="AIZ35774.1"/>
    <property type="molecule type" value="Genomic_DNA"/>
</dbReference>
<keyword evidence="7 10" id="KW-0426">Late protein</keyword>
<evidence type="ECO:0000256" key="3">
    <source>
        <dbReference type="ARBA" id="ARBA00022801"/>
    </source>
</evidence>
<dbReference type="SUPFAM" id="SSF54001">
    <property type="entry name" value="Cysteine proteinases"/>
    <property type="match status" value="1"/>
</dbReference>
<comment type="subunit">
    <text evidence="10">Interacts with protease cofactor pVI-C; this interaction is necessary for protease activation.</text>
</comment>
<dbReference type="Proteomes" id="UP000118842">
    <property type="component" value="Segment"/>
</dbReference>
<evidence type="ECO:0000256" key="10">
    <source>
        <dbReference type="HAMAP-Rule" id="MF_04059"/>
    </source>
</evidence>
<keyword evidence="1 10" id="KW-1048">Host nucleus</keyword>
<dbReference type="OrthoDB" id="9248at10239"/>
<keyword evidence="3 10" id="KW-0378">Hydrolase</keyword>
<dbReference type="GO" id="GO:0006508">
    <property type="term" value="P:proteolysis"/>
    <property type="evidence" value="ECO:0007669"/>
    <property type="project" value="UniProtKB-KW"/>
</dbReference>
<keyword evidence="5 10" id="KW-0068">Autocatalytic cleavage</keyword>
<dbReference type="KEGG" id="vg:22647551"/>
<gene>
    <name evidence="10" type="primary">L3</name>
    <name evidence="13" type="ORF">PAV19gp13</name>
</gene>
<dbReference type="Gene3D" id="3.40.395.10">
    <property type="entry name" value="Adenoviral Proteinase, Chain A"/>
    <property type="match status" value="1"/>
</dbReference>
<evidence type="ECO:0000256" key="1">
    <source>
        <dbReference type="ARBA" id="ARBA00022562"/>
    </source>
</evidence>
<name>A0A0A7JXZ4_9ADEN</name>
<dbReference type="PIRSF" id="PIRSF001218">
    <property type="entry name" value="Protease_ADV"/>
    <property type="match status" value="1"/>
</dbReference>
<comment type="catalytic activity">
    <reaction evidence="10 11">
        <text>Cleaves proteins of the adenovirus and its host cell at two consensus sites: -Yaa-Xaa-Gly-Gly-|-Xaa- and -Yaa-Xaa-Gly-Xaa-|-Gly- (in which Yaa is Met, Ile or Leu, and Xaa is any amino acid).</text>
        <dbReference type="EC" id="3.4.22.39"/>
    </reaction>
</comment>
<feature type="active site" evidence="10 12">
    <location>
        <position position="55"/>
    </location>
</feature>
<comment type="activity regulation">
    <text evidence="10">Requires DNA and protease cofactor for maximal activation. Inside nascent virions, becomes partially activated by binding to the viral DNA, allowing it to cleave the cofactor that binds to the protease and fully activates it. Actin, like the viral protease cofactor, seems to act as a cofactor in the cleavage of cytokeratin 18 and of actin itself.</text>
</comment>
<comment type="miscellaneous">
    <text evidence="10">All late proteins expressed from the major late promoter are produced by alternative splicing and alternative polyadenylation of the same gene giving rise to non-overlapping ORFs. A leader sequence is present in the N-terminus of all these mRNAs and is recognized by the viral shutoff protein to provide expression although conventional translation via ribosome scanning from the cap has been shut off in the host cell.</text>
</comment>
<keyword evidence="2 10" id="KW-0645">Protease</keyword>
<dbReference type="GeneID" id="22647551"/>
<evidence type="ECO:0000256" key="12">
    <source>
        <dbReference type="PIRSR" id="PIRSR001218-1"/>
    </source>
</evidence>
<sequence length="202" mass="22581">MSGTSEAELWQLMRSLGISSSFLGTFDCSFPGFIKADRKQTAIINTGSRQSGGMHWIAMAWEPRGKVLYLFDPLGWKDRDLMRYYGFSYKAMVARSALSTPSHCVTLEKNTQAVQCTCSGACGLFCVVFLYCFNVCPTAPATVKVLEAMEGTASALRPADPAKLHWNQKVMYKFLSANSSYFRKHQRTLVYNTRLGLIKTHS</sequence>
<dbReference type="GO" id="GO:0042025">
    <property type="term" value="C:host cell nucleus"/>
    <property type="evidence" value="ECO:0007669"/>
    <property type="project" value="UniProtKB-SubCell"/>
</dbReference>
<evidence type="ECO:0000256" key="9">
    <source>
        <dbReference type="ARBA" id="ARBA00023157"/>
    </source>
</evidence>
<evidence type="ECO:0000256" key="8">
    <source>
        <dbReference type="ARBA" id="ARBA00023125"/>
    </source>
</evidence>
<keyword evidence="6 10" id="KW-0946">Virion</keyword>
<keyword evidence="14" id="KW-1185">Reference proteome</keyword>
<feature type="active site" evidence="10 12">
    <location>
        <position position="122"/>
    </location>
</feature>
<dbReference type="HAMAP" id="MF_04059">
    <property type="entry name" value="ADV_PRO"/>
    <property type="match status" value="1"/>
</dbReference>
<evidence type="ECO:0000256" key="4">
    <source>
        <dbReference type="ARBA" id="ARBA00022807"/>
    </source>
</evidence>
<comment type="function">
    <text evidence="10">Cleaves viral precursor proteins (pTP, pIIIa, pVI, pVII, pVIII, and pX) inside newly assembled particles giving rise to mature virions. Protease complexed to its cofactor slides along the viral DNA to specifically locate and cleave the viral precursors. Mature virions have a weakened organization compared to the unmature virions, thereby facilitating subsequent uncoating. Without maturation, the particle lacks infectivity and is unable to uncoat. Late in adenovirus infection, in the cytoplasm, may participate in the cytoskeleton destruction. Cleaves host cell cytoskeletal keratins K7 and K18.</text>
</comment>
<accession>A0A0A7JXZ4</accession>
<keyword evidence="8 10" id="KW-0238">DNA-binding</keyword>
<dbReference type="EC" id="3.4.22.39" evidence="10"/>
<dbReference type="GO" id="GO:0003677">
    <property type="term" value="F:DNA binding"/>
    <property type="evidence" value="ECO:0007669"/>
    <property type="project" value="UniProtKB-UniRule"/>
</dbReference>
<dbReference type="Pfam" id="PF00770">
    <property type="entry name" value="Peptidase_C5"/>
    <property type="match status" value="1"/>
</dbReference>
<keyword evidence="9 10" id="KW-1015">Disulfide bond</keyword>
<organism evidence="13 14">
    <name type="scientific">Psittacine adenovirus 3</name>
    <dbReference type="NCBI Taxonomy" id="1580497"/>
    <lineage>
        <taxon>Viruses</taxon>
        <taxon>Varidnaviria</taxon>
        <taxon>Bamfordvirae</taxon>
        <taxon>Preplasmiviricota</taxon>
        <taxon>Polisuviricotina</taxon>
        <taxon>Pharingeaviricetes</taxon>
        <taxon>Rowavirales</taxon>
        <taxon>Adenoviridae</taxon>
        <taxon>Barthadenovirus</taxon>
        <taxon>Barthadenovirus amazonae</taxon>
        <taxon>Psittacine atadenovirus A</taxon>
    </lineage>
</organism>
<evidence type="ECO:0000313" key="13">
    <source>
        <dbReference type="EMBL" id="AIZ35774.1"/>
    </source>
</evidence>
<comment type="subcellular location">
    <subcellularLocation>
        <location evidence="10">Virion</location>
    </subcellularLocation>
    <subcellularLocation>
        <location evidence="10">Host nucleus</location>
    </subcellularLocation>
    <text evidence="10">Present in about 10 copies per virion.</text>
</comment>
<proteinExistence type="evidence at transcript level"/>
<dbReference type="GO" id="GO:0044423">
    <property type="term" value="C:virion component"/>
    <property type="evidence" value="ECO:0007669"/>
    <property type="project" value="UniProtKB-UniRule"/>
</dbReference>
<dbReference type="InterPro" id="IPR000855">
    <property type="entry name" value="Peptidase_C5"/>
</dbReference>
<reference evidence="13 14" key="1">
    <citation type="journal article" date="2014" name="PLoS Negl. Trop. Dis.">
        <title>A novel psittacine adenovirus identified during an outbreak of avian chlamydiosis and human psittacosis: zoonosis associated with virus-bacterium coinfection in birds.</title>
        <authorList>
            <person name="To K.K.W."/>
            <person name="Tse H."/>
            <person name="Chan W.M."/>
            <person name="Lau P.I.T."/>
            <person name="Luk G."/>
            <person name="Graydon R."/>
            <person name="Choi G."/>
            <person name="Chan J.F.W."/>
            <person name="Cheng V.C.C."/>
            <person name="Chan K.H."/>
            <person name="Yuen K.Y."/>
        </authorList>
    </citation>
    <scope>NUCLEOTIDE SEQUENCE [LARGE SCALE GENOMIC DNA]</scope>
    <source>
        <strain evidence="13">HKU/Parrot19</strain>
    </source>
</reference>
<dbReference type="GO" id="GO:0004197">
    <property type="term" value="F:cysteine-type endopeptidase activity"/>
    <property type="evidence" value="ECO:0007669"/>
    <property type="project" value="UniProtKB-UniRule"/>
</dbReference>
<feature type="active site" evidence="10 12">
    <location>
        <position position="72"/>
    </location>
</feature>
<comment type="similarity">
    <text evidence="10 11">Belongs to the peptidase C5 family.</text>
</comment>
<evidence type="ECO:0000256" key="2">
    <source>
        <dbReference type="ARBA" id="ARBA00022670"/>
    </source>
</evidence>
<evidence type="ECO:0000256" key="11">
    <source>
        <dbReference type="PIRNR" id="PIRNR001218"/>
    </source>
</evidence>
<keyword evidence="4 10" id="KW-0788">Thiol protease</keyword>
<evidence type="ECO:0000313" key="14">
    <source>
        <dbReference type="Proteomes" id="UP000118842"/>
    </source>
</evidence>
<feature type="site" description="Cleavage; by autolysis" evidence="10">
    <location>
        <begin position="52"/>
        <end position="53"/>
    </location>
</feature>
<evidence type="ECO:0000256" key="7">
    <source>
        <dbReference type="ARBA" id="ARBA00022921"/>
    </source>
</evidence>
<protein>
    <recommendedName>
        <fullName evidence="10">Protease</fullName>
        <ecNumber evidence="10">3.4.22.39</ecNumber>
    </recommendedName>
    <alternativeName>
        <fullName evidence="10">Adenain</fullName>
    </alternativeName>
    <alternativeName>
        <fullName evidence="10">Adenovirus protease</fullName>
        <shortName evidence="10">AVP</shortName>
    </alternativeName>
    <alternativeName>
        <fullName evidence="10">Adenovirus proteinase</fullName>
    </alternativeName>
    <alternativeName>
        <fullName evidence="10">Endoprotease</fullName>
    </alternativeName>
</protein>
<dbReference type="RefSeq" id="YP_009112725.1">
    <property type="nucleotide sequence ID" value="NC_025962.1"/>
</dbReference>
<feature type="disulfide bond" description="Interchain (with C-10 in cleaved protease cofactor pVI-C)" evidence="10">
    <location>
        <position position="104"/>
    </location>
</feature>
<comment type="induction">
    <text evidence="10">Expressed in the late phase of the viral replicative cycle.</text>
</comment>
<evidence type="ECO:0000256" key="5">
    <source>
        <dbReference type="ARBA" id="ARBA00022813"/>
    </source>
</evidence>